<evidence type="ECO:0000313" key="2">
    <source>
        <dbReference type="Proteomes" id="UP000013117"/>
    </source>
</evidence>
<dbReference type="eggNOG" id="ENOG5030QJH">
    <property type="taxonomic scope" value="Bacteria"/>
</dbReference>
<dbReference type="OrthoDB" id="9816539at2"/>
<protein>
    <submittedName>
        <fullName evidence="1">Uncharacterized protein</fullName>
    </submittedName>
</protein>
<sequence length="221" mass="25408">MKNRLIAELEKLLPKSMLLPEEIKLLYQWIEQHQLYVDTDDNRIGFLFPEKDLHESWSESGRKGGTLIQFKAEGSRNLEAWLSKADPAELQQRMCVFARSGADGSKCAFWLSDQNELKIVHLGSGSGSLLFCVLADNAIDFLRLLAIGYDEICWDENFAYAPNELNDDFTVEANVAFQQWVKTTFQVDIPDHALQIVPHPTGMDDEHSQDEFFNWAQQYFQ</sequence>
<dbReference type="AlphaFoldDB" id="N8Y5B3"/>
<dbReference type="RefSeq" id="WP_004870293.1">
    <property type="nucleotide sequence ID" value="NZ_ASYY01000069.1"/>
</dbReference>
<dbReference type="STRING" id="202952.GCA_000747725_00729"/>
<keyword evidence="2" id="KW-1185">Reference proteome</keyword>
<dbReference type="Proteomes" id="UP000013117">
    <property type="component" value="Unassembled WGS sequence"/>
</dbReference>
<dbReference type="EMBL" id="APPN01000083">
    <property type="protein sequence ID" value="ENV31937.1"/>
    <property type="molecule type" value="Genomic_DNA"/>
</dbReference>
<name>N8Y5B3_9GAMM</name>
<dbReference type="PATRIC" id="fig|1120926.3.peg.4195"/>
<organism evidence="1 2">
    <name type="scientific">Acinetobacter gerneri DSM 14967 = CIP 107464 = MTCC 9824</name>
    <dbReference type="NCBI Taxonomy" id="1120926"/>
    <lineage>
        <taxon>Bacteria</taxon>
        <taxon>Pseudomonadati</taxon>
        <taxon>Pseudomonadota</taxon>
        <taxon>Gammaproteobacteria</taxon>
        <taxon>Moraxellales</taxon>
        <taxon>Moraxellaceae</taxon>
        <taxon>Acinetobacter</taxon>
    </lineage>
</organism>
<gene>
    <name evidence="1" type="ORF">F960_04306</name>
</gene>
<comment type="caution">
    <text evidence="1">The sequence shown here is derived from an EMBL/GenBank/DDBJ whole genome shotgun (WGS) entry which is preliminary data.</text>
</comment>
<proteinExistence type="predicted"/>
<reference evidence="1 2" key="1">
    <citation type="submission" date="2013-02" db="EMBL/GenBank/DDBJ databases">
        <title>The Genome Sequence of Acinetobacter gerneri CIP 107464.</title>
        <authorList>
            <consortium name="The Broad Institute Genome Sequencing Platform"/>
            <consortium name="The Broad Institute Genome Sequencing Center for Infectious Disease"/>
            <person name="Cerqueira G."/>
            <person name="Feldgarden M."/>
            <person name="Courvalin P."/>
            <person name="Perichon B."/>
            <person name="Grillot-Courvalin C."/>
            <person name="Clermont D."/>
            <person name="Rocha E."/>
            <person name="Yoon E.-J."/>
            <person name="Nemec A."/>
            <person name="Walker B."/>
            <person name="Young S.K."/>
            <person name="Zeng Q."/>
            <person name="Gargeya S."/>
            <person name="Fitzgerald M."/>
            <person name="Haas B."/>
            <person name="Abouelleil A."/>
            <person name="Alvarado L."/>
            <person name="Arachchi H.M."/>
            <person name="Berlin A.M."/>
            <person name="Chapman S.B."/>
            <person name="Dewar J."/>
            <person name="Goldberg J."/>
            <person name="Griggs A."/>
            <person name="Gujja S."/>
            <person name="Hansen M."/>
            <person name="Howarth C."/>
            <person name="Imamovic A."/>
            <person name="Larimer J."/>
            <person name="McCowan C."/>
            <person name="Murphy C."/>
            <person name="Neiman D."/>
            <person name="Pearson M."/>
            <person name="Priest M."/>
            <person name="Roberts A."/>
            <person name="Saif S."/>
            <person name="Shea T."/>
            <person name="Sisk P."/>
            <person name="Sykes S."/>
            <person name="Wortman J."/>
            <person name="Nusbaum C."/>
            <person name="Birren B."/>
        </authorList>
    </citation>
    <scope>NUCLEOTIDE SEQUENCE [LARGE SCALE GENOMIC DNA]</scope>
    <source>
        <strain evidence="1 2">CIP 107464</strain>
    </source>
</reference>
<dbReference type="HOGENOM" id="CLU_112770_0_0_6"/>
<dbReference type="GeneID" id="84211563"/>
<evidence type="ECO:0000313" key="1">
    <source>
        <dbReference type="EMBL" id="ENV31937.1"/>
    </source>
</evidence>
<accession>N8Y5B3</accession>